<comment type="subcellular location">
    <subcellularLocation>
        <location evidence="1">Membrane</location>
        <topology evidence="1">Single-pass type II membrane protein</topology>
    </subcellularLocation>
</comment>
<dbReference type="Proteomes" id="UP001459277">
    <property type="component" value="Unassembled WGS sequence"/>
</dbReference>
<keyword evidence="5" id="KW-0325">Glycoprotein</keyword>
<dbReference type="PANTHER" id="PTHR31042:SF60">
    <property type="entry name" value="CORE-2_I-BRANCHING BETA-1,6-N-ACETYLGLUCOSAMINYLTRANSFERASE FAMILY PROTEIN"/>
    <property type="match status" value="1"/>
</dbReference>
<accession>A0AAW2E5V3</accession>
<dbReference type="SUPFAM" id="SSF48464">
    <property type="entry name" value="ENTH/VHS domain"/>
    <property type="match status" value="1"/>
</dbReference>
<dbReference type="InterPro" id="IPR044174">
    <property type="entry name" value="BC10-like"/>
</dbReference>
<reference evidence="6 7" key="1">
    <citation type="submission" date="2024-01" db="EMBL/GenBank/DDBJ databases">
        <title>A telomere-to-telomere, gap-free genome of sweet tea (Lithocarpus litseifolius).</title>
        <authorList>
            <person name="Zhou J."/>
        </authorList>
    </citation>
    <scope>NUCLEOTIDE SEQUENCE [LARGE SCALE GENOMIC DNA]</scope>
    <source>
        <strain evidence="6">Zhou-2022a</strain>
        <tissue evidence="6">Leaf</tissue>
    </source>
</reference>
<proteinExistence type="predicted"/>
<dbReference type="EMBL" id="JAZDWU010000001">
    <property type="protein sequence ID" value="KAL0016401.1"/>
    <property type="molecule type" value="Genomic_DNA"/>
</dbReference>
<dbReference type="InterPro" id="IPR008942">
    <property type="entry name" value="ENTH_VHS"/>
</dbReference>
<evidence type="ECO:0000256" key="2">
    <source>
        <dbReference type="ARBA" id="ARBA00022676"/>
    </source>
</evidence>
<evidence type="ECO:0000256" key="5">
    <source>
        <dbReference type="ARBA" id="ARBA00023180"/>
    </source>
</evidence>
<keyword evidence="4" id="KW-0472">Membrane</keyword>
<dbReference type="GO" id="GO:0016757">
    <property type="term" value="F:glycosyltransferase activity"/>
    <property type="evidence" value="ECO:0007669"/>
    <property type="project" value="UniProtKB-KW"/>
</dbReference>
<evidence type="ECO:0000256" key="3">
    <source>
        <dbReference type="ARBA" id="ARBA00022679"/>
    </source>
</evidence>
<evidence type="ECO:0000313" key="6">
    <source>
        <dbReference type="EMBL" id="KAL0016401.1"/>
    </source>
</evidence>
<dbReference type="Pfam" id="PF02485">
    <property type="entry name" value="Branch"/>
    <property type="match status" value="1"/>
</dbReference>
<dbReference type="GO" id="GO:0016020">
    <property type="term" value="C:membrane"/>
    <property type="evidence" value="ECO:0007669"/>
    <property type="project" value="UniProtKB-SubCell"/>
</dbReference>
<evidence type="ECO:0000256" key="4">
    <source>
        <dbReference type="ARBA" id="ARBA00023136"/>
    </source>
</evidence>
<dbReference type="PANTHER" id="PTHR31042">
    <property type="entry name" value="CORE-2/I-BRANCHING BETA-1,6-N-ACETYLGLUCOSAMINYLTRANSFERASE FAMILY PROTEIN-RELATED"/>
    <property type="match status" value="1"/>
</dbReference>
<name>A0AAW2E5V3_9ROSI</name>
<dbReference type="AlphaFoldDB" id="A0AAW2E5V3"/>
<dbReference type="InterPro" id="IPR003406">
    <property type="entry name" value="Glyco_trans_14"/>
</dbReference>
<evidence type="ECO:0000256" key="1">
    <source>
        <dbReference type="ARBA" id="ARBA00004606"/>
    </source>
</evidence>
<keyword evidence="3" id="KW-0808">Transferase</keyword>
<keyword evidence="2" id="KW-0328">Glycosyltransferase</keyword>
<sequence length="119" mass="14142">MLPEVKLEDFQIGSQFWVLTRKHARIVVSDRRLWSEFKLPCVRFDTCFPEENYFSTLISMRDPLGTVERSLATLKLVDQRIRAEMVNSMVDKAMSNMLIGPDWEMNFEIYDVLNHDPRW</sequence>
<organism evidence="6 7">
    <name type="scientific">Lithocarpus litseifolius</name>
    <dbReference type="NCBI Taxonomy" id="425828"/>
    <lineage>
        <taxon>Eukaryota</taxon>
        <taxon>Viridiplantae</taxon>
        <taxon>Streptophyta</taxon>
        <taxon>Embryophyta</taxon>
        <taxon>Tracheophyta</taxon>
        <taxon>Spermatophyta</taxon>
        <taxon>Magnoliopsida</taxon>
        <taxon>eudicotyledons</taxon>
        <taxon>Gunneridae</taxon>
        <taxon>Pentapetalae</taxon>
        <taxon>rosids</taxon>
        <taxon>fabids</taxon>
        <taxon>Fagales</taxon>
        <taxon>Fagaceae</taxon>
        <taxon>Lithocarpus</taxon>
    </lineage>
</organism>
<keyword evidence="7" id="KW-1185">Reference proteome</keyword>
<gene>
    <name evidence="6" type="ORF">SO802_003470</name>
</gene>
<evidence type="ECO:0000313" key="7">
    <source>
        <dbReference type="Proteomes" id="UP001459277"/>
    </source>
</evidence>
<comment type="caution">
    <text evidence="6">The sequence shown here is derived from an EMBL/GenBank/DDBJ whole genome shotgun (WGS) entry which is preliminary data.</text>
</comment>
<protein>
    <submittedName>
        <fullName evidence="6">Uncharacterized protein</fullName>
    </submittedName>
</protein>